<dbReference type="PaxDb" id="2903-EOD23548"/>
<reference evidence="2" key="1">
    <citation type="journal article" date="2013" name="Nature">
        <title>Pan genome of the phytoplankton Emiliania underpins its global distribution.</title>
        <authorList>
            <person name="Read B.A."/>
            <person name="Kegel J."/>
            <person name="Klute M.J."/>
            <person name="Kuo A."/>
            <person name="Lefebvre S.C."/>
            <person name="Maumus F."/>
            <person name="Mayer C."/>
            <person name="Miller J."/>
            <person name="Monier A."/>
            <person name="Salamov A."/>
            <person name="Young J."/>
            <person name="Aguilar M."/>
            <person name="Claverie J.M."/>
            <person name="Frickenhaus S."/>
            <person name="Gonzalez K."/>
            <person name="Herman E.K."/>
            <person name="Lin Y.C."/>
            <person name="Napier J."/>
            <person name="Ogata H."/>
            <person name="Sarno A.F."/>
            <person name="Shmutz J."/>
            <person name="Schroeder D."/>
            <person name="de Vargas C."/>
            <person name="Verret F."/>
            <person name="von Dassow P."/>
            <person name="Valentin K."/>
            <person name="Van de Peer Y."/>
            <person name="Wheeler G."/>
            <person name="Dacks J.B."/>
            <person name="Delwiche C.F."/>
            <person name="Dyhrman S.T."/>
            <person name="Glockner G."/>
            <person name="John U."/>
            <person name="Richards T."/>
            <person name="Worden A.Z."/>
            <person name="Zhang X."/>
            <person name="Grigoriev I.V."/>
            <person name="Allen A.E."/>
            <person name="Bidle K."/>
            <person name="Borodovsky M."/>
            <person name="Bowler C."/>
            <person name="Brownlee C."/>
            <person name="Cock J.M."/>
            <person name="Elias M."/>
            <person name="Gladyshev V.N."/>
            <person name="Groth M."/>
            <person name="Guda C."/>
            <person name="Hadaegh A."/>
            <person name="Iglesias-Rodriguez M.D."/>
            <person name="Jenkins J."/>
            <person name="Jones B.M."/>
            <person name="Lawson T."/>
            <person name="Leese F."/>
            <person name="Lindquist E."/>
            <person name="Lobanov A."/>
            <person name="Lomsadze A."/>
            <person name="Malik S.B."/>
            <person name="Marsh M.E."/>
            <person name="Mackinder L."/>
            <person name="Mock T."/>
            <person name="Mueller-Roeber B."/>
            <person name="Pagarete A."/>
            <person name="Parker M."/>
            <person name="Probert I."/>
            <person name="Quesneville H."/>
            <person name="Raines C."/>
            <person name="Rensing S.A."/>
            <person name="Riano-Pachon D.M."/>
            <person name="Richier S."/>
            <person name="Rokitta S."/>
            <person name="Shiraiwa Y."/>
            <person name="Soanes D.M."/>
            <person name="van der Giezen M."/>
            <person name="Wahlund T.M."/>
            <person name="Williams B."/>
            <person name="Wilson W."/>
            <person name="Wolfe G."/>
            <person name="Wurch L.L."/>
        </authorList>
    </citation>
    <scope>NUCLEOTIDE SEQUENCE</scope>
</reference>
<reference evidence="1" key="2">
    <citation type="submission" date="2024-10" db="UniProtKB">
        <authorList>
            <consortium name="EnsemblProtists"/>
        </authorList>
    </citation>
    <scope>IDENTIFICATION</scope>
</reference>
<proteinExistence type="predicted"/>
<accession>A0A0D3JJ63</accession>
<sequence length="148" mass="16510">MADARVPFACSGSSLGSVFGGRLASYSAADWDRPALHREECPDYDDPGYAIRQNDDFARVIDAYSAPKGLLEAQEKGDERLRQRLSKSLEGNDTIVDTDCVTNTTHLRLNLIQRIACTKTKYIAEHRSRQRLAPEALCDLAWIQAQLP</sequence>
<keyword evidence="2" id="KW-1185">Reference proteome</keyword>
<dbReference type="KEGG" id="ehx:EMIHUDRAFT_239543"/>
<dbReference type="RefSeq" id="XP_005775977.1">
    <property type="nucleotide sequence ID" value="XM_005775920.1"/>
</dbReference>
<dbReference type="EnsemblProtists" id="EOD23548">
    <property type="protein sequence ID" value="EOD23548"/>
    <property type="gene ID" value="EMIHUDRAFT_239543"/>
</dbReference>
<evidence type="ECO:0000313" key="1">
    <source>
        <dbReference type="EnsemblProtists" id="EOD23548"/>
    </source>
</evidence>
<dbReference type="Proteomes" id="UP000013827">
    <property type="component" value="Unassembled WGS sequence"/>
</dbReference>
<protein>
    <submittedName>
        <fullName evidence="1">Uncharacterized protein</fullName>
    </submittedName>
</protein>
<organism evidence="1 2">
    <name type="scientific">Emiliania huxleyi (strain CCMP1516)</name>
    <dbReference type="NCBI Taxonomy" id="280463"/>
    <lineage>
        <taxon>Eukaryota</taxon>
        <taxon>Haptista</taxon>
        <taxon>Haptophyta</taxon>
        <taxon>Prymnesiophyceae</taxon>
        <taxon>Isochrysidales</taxon>
        <taxon>Noelaerhabdaceae</taxon>
        <taxon>Emiliania</taxon>
    </lineage>
</organism>
<dbReference type="HOGENOM" id="CLU_1762204_0_0_1"/>
<name>A0A0D3JJ63_EMIH1</name>
<dbReference type="GeneID" id="17269094"/>
<evidence type="ECO:0000313" key="2">
    <source>
        <dbReference type="Proteomes" id="UP000013827"/>
    </source>
</evidence>
<dbReference type="AlphaFoldDB" id="A0A0D3JJ63"/>